<evidence type="ECO:0000256" key="1">
    <source>
        <dbReference type="ARBA" id="ARBA00004383"/>
    </source>
</evidence>
<comment type="caution">
    <text evidence="12">The sequence shown here is derived from an EMBL/GenBank/DDBJ whole genome shotgun (WGS) entry which is preliminary data.</text>
</comment>
<keyword evidence="6" id="KW-0812">Transmembrane</keyword>
<dbReference type="GO" id="GO:0055085">
    <property type="term" value="P:transmembrane transport"/>
    <property type="evidence" value="ECO:0007669"/>
    <property type="project" value="InterPro"/>
</dbReference>
<evidence type="ECO:0000256" key="5">
    <source>
        <dbReference type="ARBA" id="ARBA00022519"/>
    </source>
</evidence>
<keyword evidence="5" id="KW-0997">Cell inner membrane</keyword>
<dbReference type="PROSITE" id="PS52015">
    <property type="entry name" value="TONB_CTD"/>
    <property type="match status" value="1"/>
</dbReference>
<dbReference type="InterPro" id="IPR037682">
    <property type="entry name" value="TonB_C"/>
</dbReference>
<evidence type="ECO:0000256" key="10">
    <source>
        <dbReference type="SAM" id="SignalP"/>
    </source>
</evidence>
<keyword evidence="8" id="KW-1133">Transmembrane helix</keyword>
<keyword evidence="3" id="KW-0813">Transport</keyword>
<dbReference type="SUPFAM" id="SSF74653">
    <property type="entry name" value="TolA/TonB C-terminal domain"/>
    <property type="match status" value="1"/>
</dbReference>
<dbReference type="RefSeq" id="WP_194109811.1">
    <property type="nucleotide sequence ID" value="NZ_JADFFL010000001.1"/>
</dbReference>
<evidence type="ECO:0000259" key="11">
    <source>
        <dbReference type="PROSITE" id="PS52015"/>
    </source>
</evidence>
<keyword evidence="13" id="KW-1185">Reference proteome</keyword>
<evidence type="ECO:0000256" key="7">
    <source>
        <dbReference type="ARBA" id="ARBA00022927"/>
    </source>
</evidence>
<dbReference type="InterPro" id="IPR051045">
    <property type="entry name" value="TonB-dependent_transducer"/>
</dbReference>
<dbReference type="GO" id="GO:0098797">
    <property type="term" value="C:plasma membrane protein complex"/>
    <property type="evidence" value="ECO:0007669"/>
    <property type="project" value="TreeGrafter"/>
</dbReference>
<protein>
    <submittedName>
        <fullName evidence="12">Energy transducer TonB</fullName>
    </submittedName>
</protein>
<name>A0A929KZP1_9SPHI</name>
<keyword evidence="9" id="KW-0472">Membrane</keyword>
<feature type="signal peptide" evidence="10">
    <location>
        <begin position="1"/>
        <end position="19"/>
    </location>
</feature>
<organism evidence="12 13">
    <name type="scientific">Mucilaginibacter myungsuensis</name>
    <dbReference type="NCBI Taxonomy" id="649104"/>
    <lineage>
        <taxon>Bacteria</taxon>
        <taxon>Pseudomonadati</taxon>
        <taxon>Bacteroidota</taxon>
        <taxon>Sphingobacteriia</taxon>
        <taxon>Sphingobacteriales</taxon>
        <taxon>Sphingobacteriaceae</taxon>
        <taxon>Mucilaginibacter</taxon>
    </lineage>
</organism>
<keyword evidence="7" id="KW-0653">Protein transport</keyword>
<gene>
    <name evidence="12" type="ORF">IRJ16_01865</name>
</gene>
<dbReference type="Pfam" id="PF03544">
    <property type="entry name" value="TonB_C"/>
    <property type="match status" value="1"/>
</dbReference>
<evidence type="ECO:0000256" key="6">
    <source>
        <dbReference type="ARBA" id="ARBA00022692"/>
    </source>
</evidence>
<keyword evidence="4" id="KW-1003">Cell membrane</keyword>
<dbReference type="GO" id="GO:0015031">
    <property type="term" value="P:protein transport"/>
    <property type="evidence" value="ECO:0007669"/>
    <property type="project" value="UniProtKB-KW"/>
</dbReference>
<dbReference type="PANTHER" id="PTHR33446">
    <property type="entry name" value="PROTEIN TONB-RELATED"/>
    <property type="match status" value="1"/>
</dbReference>
<dbReference type="AlphaFoldDB" id="A0A929KZP1"/>
<evidence type="ECO:0000256" key="8">
    <source>
        <dbReference type="ARBA" id="ARBA00022989"/>
    </source>
</evidence>
<dbReference type="Gene3D" id="3.30.1150.10">
    <property type="match status" value="1"/>
</dbReference>
<proteinExistence type="inferred from homology"/>
<keyword evidence="10" id="KW-0732">Signal</keyword>
<accession>A0A929KZP1</accession>
<comment type="similarity">
    <text evidence="2">Belongs to the TonB family.</text>
</comment>
<dbReference type="InterPro" id="IPR006260">
    <property type="entry name" value="TonB/TolA_C"/>
</dbReference>
<feature type="domain" description="TonB C-terminal" evidence="11">
    <location>
        <begin position="58"/>
        <end position="148"/>
    </location>
</feature>
<dbReference type="EMBL" id="JADFFL010000001">
    <property type="protein sequence ID" value="MBE9660616.1"/>
    <property type="molecule type" value="Genomic_DNA"/>
</dbReference>
<dbReference type="NCBIfam" id="TIGR01352">
    <property type="entry name" value="tonB_Cterm"/>
    <property type="match status" value="1"/>
</dbReference>
<evidence type="ECO:0000256" key="9">
    <source>
        <dbReference type="ARBA" id="ARBA00023136"/>
    </source>
</evidence>
<comment type="subcellular location">
    <subcellularLocation>
        <location evidence="1">Cell inner membrane</location>
        <topology evidence="1">Single-pass membrane protein</topology>
        <orientation evidence="1">Periplasmic side</orientation>
    </subcellularLocation>
</comment>
<dbReference type="PANTHER" id="PTHR33446:SF2">
    <property type="entry name" value="PROTEIN TONB"/>
    <property type="match status" value="1"/>
</dbReference>
<evidence type="ECO:0000313" key="12">
    <source>
        <dbReference type="EMBL" id="MBE9660616.1"/>
    </source>
</evidence>
<dbReference type="Proteomes" id="UP000622475">
    <property type="component" value="Unassembled WGS sequence"/>
</dbReference>
<dbReference type="PROSITE" id="PS51257">
    <property type="entry name" value="PROKAR_LIPOPROTEIN"/>
    <property type="match status" value="1"/>
</dbReference>
<sequence>MRKNLIAIVLLLTACAAKAQSSSTDTVKTNTSATAKDKPATDDNEIYSTVEEQAEFPGGIDEFMNFLYNNVRYPMEDRMAKRGGKVFVQFVIEKNGSLSQFKIIKSVSKTIDQEAIRVIKSSPKWKPAKEKGVIVRQLFTAPFAFSTN</sequence>
<evidence type="ECO:0000256" key="4">
    <source>
        <dbReference type="ARBA" id="ARBA00022475"/>
    </source>
</evidence>
<evidence type="ECO:0000256" key="3">
    <source>
        <dbReference type="ARBA" id="ARBA00022448"/>
    </source>
</evidence>
<dbReference type="GO" id="GO:0031992">
    <property type="term" value="F:energy transducer activity"/>
    <property type="evidence" value="ECO:0007669"/>
    <property type="project" value="TreeGrafter"/>
</dbReference>
<evidence type="ECO:0000256" key="2">
    <source>
        <dbReference type="ARBA" id="ARBA00006555"/>
    </source>
</evidence>
<evidence type="ECO:0000313" key="13">
    <source>
        <dbReference type="Proteomes" id="UP000622475"/>
    </source>
</evidence>
<feature type="chain" id="PRO_5036896987" evidence="10">
    <location>
        <begin position="20"/>
        <end position="148"/>
    </location>
</feature>
<reference evidence="12" key="1">
    <citation type="submission" date="2020-10" db="EMBL/GenBank/DDBJ databases">
        <title>Mucilaginibacter mali sp. nov., isolated from rhizosphere soil of apple orchard.</title>
        <authorList>
            <person name="Lee J.-S."/>
            <person name="Kim H.S."/>
            <person name="Kim J.-S."/>
        </authorList>
    </citation>
    <scope>NUCLEOTIDE SEQUENCE</scope>
    <source>
        <strain evidence="12">KCTC 22746</strain>
    </source>
</reference>